<comment type="caution">
    <text evidence="2">The sequence shown here is derived from an EMBL/GenBank/DDBJ whole genome shotgun (WGS) entry which is preliminary data.</text>
</comment>
<dbReference type="AlphaFoldDB" id="A0A8S1UNM7"/>
<evidence type="ECO:0000313" key="2">
    <source>
        <dbReference type="EMBL" id="CAD8166561.1"/>
    </source>
</evidence>
<evidence type="ECO:0000256" key="1">
    <source>
        <dbReference type="SAM" id="Coils"/>
    </source>
</evidence>
<protein>
    <submittedName>
        <fullName evidence="2">Uncharacterized protein</fullName>
    </submittedName>
</protein>
<sequence length="109" mass="13509">MKVDSWLLEALFQDFQLNQAIQLNQGQIYKPEFQQIIQKIILVKYHQPLYYFVSHQRKNKKEIYQVRHLFQKNQNKELLQQIKSLLEKLEKEENLIWQISQQKHQMRQQ</sequence>
<dbReference type="EMBL" id="CAJJDP010000048">
    <property type="protein sequence ID" value="CAD8166561.1"/>
    <property type="molecule type" value="Genomic_DNA"/>
</dbReference>
<evidence type="ECO:0000313" key="3">
    <source>
        <dbReference type="Proteomes" id="UP000683925"/>
    </source>
</evidence>
<organism evidence="2 3">
    <name type="scientific">Paramecium octaurelia</name>
    <dbReference type="NCBI Taxonomy" id="43137"/>
    <lineage>
        <taxon>Eukaryota</taxon>
        <taxon>Sar</taxon>
        <taxon>Alveolata</taxon>
        <taxon>Ciliophora</taxon>
        <taxon>Intramacronucleata</taxon>
        <taxon>Oligohymenophorea</taxon>
        <taxon>Peniculida</taxon>
        <taxon>Parameciidae</taxon>
        <taxon>Paramecium</taxon>
    </lineage>
</organism>
<proteinExistence type="predicted"/>
<keyword evidence="3" id="KW-1185">Reference proteome</keyword>
<name>A0A8S1UNM7_PAROT</name>
<accession>A0A8S1UNM7</accession>
<dbReference type="Proteomes" id="UP000683925">
    <property type="component" value="Unassembled WGS sequence"/>
</dbReference>
<gene>
    <name evidence="2" type="ORF">POCTA_138.1.T0480221</name>
</gene>
<feature type="coiled-coil region" evidence="1">
    <location>
        <begin position="68"/>
        <end position="109"/>
    </location>
</feature>
<reference evidence="2" key="1">
    <citation type="submission" date="2021-01" db="EMBL/GenBank/DDBJ databases">
        <authorList>
            <consortium name="Genoscope - CEA"/>
            <person name="William W."/>
        </authorList>
    </citation>
    <scope>NUCLEOTIDE SEQUENCE</scope>
</reference>
<keyword evidence="1" id="KW-0175">Coiled coil</keyword>